<evidence type="ECO:0000256" key="12">
    <source>
        <dbReference type="ARBA" id="ARBA00023242"/>
    </source>
</evidence>
<evidence type="ECO:0000256" key="2">
    <source>
        <dbReference type="ARBA" id="ARBA00004123"/>
    </source>
</evidence>
<evidence type="ECO:0000256" key="1">
    <source>
        <dbReference type="ARBA" id="ARBA00000900"/>
    </source>
</evidence>
<dbReference type="PANTHER" id="PTHR23163:SF8">
    <property type="entry name" value="E3 UBIQUITIN-PROTEIN LIGASE BRE1-LIKE 2"/>
    <property type="match status" value="1"/>
</dbReference>
<keyword evidence="10 14" id="KW-0156">Chromatin regulator</keyword>
<dbReference type="SMART" id="SM00184">
    <property type="entry name" value="RING"/>
    <property type="match status" value="1"/>
</dbReference>
<accession>A0AAD3P3B9</accession>
<evidence type="ECO:0000259" key="17">
    <source>
        <dbReference type="PROSITE" id="PS50089"/>
    </source>
</evidence>
<evidence type="ECO:0000256" key="15">
    <source>
        <dbReference type="SAM" id="Coils"/>
    </source>
</evidence>
<dbReference type="GO" id="GO:0008270">
    <property type="term" value="F:zinc ion binding"/>
    <property type="evidence" value="ECO:0007669"/>
    <property type="project" value="UniProtKB-KW"/>
</dbReference>
<evidence type="ECO:0000256" key="5">
    <source>
        <dbReference type="ARBA" id="ARBA00022679"/>
    </source>
</evidence>
<keyword evidence="12 14" id="KW-0539">Nucleus</keyword>
<protein>
    <recommendedName>
        <fullName evidence="14">E3 ubiquitin protein ligase</fullName>
        <ecNumber evidence="14">2.3.2.27</ecNumber>
    </recommendedName>
</protein>
<comment type="caution">
    <text evidence="18">The sequence shown here is derived from an EMBL/GenBank/DDBJ whole genome shotgun (WGS) entry which is preliminary data.</text>
</comment>
<dbReference type="EMBL" id="BSYO01000002">
    <property type="protein sequence ID" value="GMH00180.1"/>
    <property type="molecule type" value="Genomic_DNA"/>
</dbReference>
<feature type="coiled-coil region" evidence="15">
    <location>
        <begin position="745"/>
        <end position="826"/>
    </location>
</feature>
<evidence type="ECO:0000256" key="16">
    <source>
        <dbReference type="SAM" id="MobiDB-lite"/>
    </source>
</evidence>
<evidence type="ECO:0000313" key="19">
    <source>
        <dbReference type="Proteomes" id="UP001279734"/>
    </source>
</evidence>
<comment type="similarity">
    <text evidence="4 14">Belongs to the BRE1 family.</text>
</comment>
<evidence type="ECO:0000313" key="18">
    <source>
        <dbReference type="EMBL" id="GMH00180.1"/>
    </source>
</evidence>
<dbReference type="EC" id="2.3.2.27" evidence="14"/>
<feature type="coiled-coil region" evidence="15">
    <location>
        <begin position="404"/>
        <end position="445"/>
    </location>
</feature>
<organism evidence="18 19">
    <name type="scientific">Nepenthes gracilis</name>
    <name type="common">Slender pitcher plant</name>
    <dbReference type="NCBI Taxonomy" id="150966"/>
    <lineage>
        <taxon>Eukaryota</taxon>
        <taxon>Viridiplantae</taxon>
        <taxon>Streptophyta</taxon>
        <taxon>Embryophyta</taxon>
        <taxon>Tracheophyta</taxon>
        <taxon>Spermatophyta</taxon>
        <taxon>Magnoliopsida</taxon>
        <taxon>eudicotyledons</taxon>
        <taxon>Gunneridae</taxon>
        <taxon>Pentapetalae</taxon>
        <taxon>Caryophyllales</taxon>
        <taxon>Nepenthaceae</taxon>
        <taxon>Nepenthes</taxon>
    </lineage>
</organism>
<keyword evidence="5 14" id="KW-0808">Transferase</keyword>
<dbReference type="InterPro" id="IPR013083">
    <property type="entry name" value="Znf_RING/FYVE/PHD"/>
</dbReference>
<evidence type="ECO:0000256" key="9">
    <source>
        <dbReference type="ARBA" id="ARBA00022833"/>
    </source>
</evidence>
<evidence type="ECO:0000256" key="3">
    <source>
        <dbReference type="ARBA" id="ARBA00004906"/>
    </source>
</evidence>
<name>A0AAD3P3B9_NEPGR</name>
<dbReference type="GO" id="GO:0005634">
    <property type="term" value="C:nucleus"/>
    <property type="evidence" value="ECO:0007669"/>
    <property type="project" value="UniProtKB-SubCell"/>
</dbReference>
<gene>
    <name evidence="18" type="ORF">Nepgr_002019</name>
</gene>
<dbReference type="AlphaFoldDB" id="A0AAD3P3B9"/>
<feature type="coiled-coil region" evidence="15">
    <location>
        <begin position="247"/>
        <end position="274"/>
    </location>
</feature>
<dbReference type="InterPro" id="IPR018957">
    <property type="entry name" value="Znf_C3HC4_RING-type"/>
</dbReference>
<dbReference type="SUPFAM" id="SSF57850">
    <property type="entry name" value="RING/U-box"/>
    <property type="match status" value="1"/>
</dbReference>
<keyword evidence="7 13" id="KW-0863">Zinc-finger</keyword>
<keyword evidence="19" id="KW-1185">Reference proteome</keyword>
<dbReference type="PANTHER" id="PTHR23163">
    <property type="entry name" value="RING FINGER PROTEIN-RELATED"/>
    <property type="match status" value="1"/>
</dbReference>
<keyword evidence="8 14" id="KW-0833">Ubl conjugation pathway</keyword>
<sequence>MENTDSGELEKKRPHLNSVSSTMARNSITSPDNKSDDAAVLQYQNQALVQQLDRQKHELHDLEVKIQELKERQSSYDDRLIAVNQLWNQLVDDLVLLGIRAGGGQIFLQTLENEDHLRGSIPSCPAEDAFLCRLLKTNSIEGNGIDETDKFVKEALAQRHSSTLELMKFLEDIIEGQRAKANGIAQALRGNLSTEDAILQLPTFDSLMEEEVNNLCNVVTILQQKHKEYADGIQNYIQHHLVDQAEIKQLTGELEESITELEESRRKLVNLKMQKLSASQVHPPILGAANGNLSLEKPFDRMLGLRELKDSIEEAKIVAADRLAELEEAREDNLILLNQLEDLQNEVKDDKHVYSSRMYALLSDQLHHWKAEAERYKALIGSLQADRSVLIRREKELELKAEATETAKTSVASAESRVEELELQLQNCITEKNDLEIKLEEAIQDAGRKDIKDEFQVMGSALSKEMEMMEAQLNRWKEMAHEALSLREEAQSLKAVLNKKIGEVKGLEGKCAQQMAKIKSLKELIEKLQKENLELQIFVDMHGQESYDSSFRDVREIQESEKRAIAQAEVLKHALDEHSLELRVKAANEAEAACQQRLSAVEAEISDLRVKLDATERSVHELTEAIRIKDAEAEAYISEIETIGQAYEDMQTQNRHLLQQMTERDDYNIKLVSESVKTKQAQSVLLSEKQTLAKQLQVVNAALVSLGTRISRSEEQMKVTMSEAVKSTEEDRHLAVSLETAKWELADAEKELRWQKSAIASSEKEHEQIQRKIDEVQLELDGERNDRKKLEEELKEWNDKVAEMTAETGEAAMQKLQEEIKDCKSILKCGVCFDRPKEVVIVKCYHLFCNQCIQRNLEMRHRKCPGCGNAFGQNDVRFVKI</sequence>
<dbReference type="Proteomes" id="UP001279734">
    <property type="component" value="Unassembled WGS sequence"/>
</dbReference>
<evidence type="ECO:0000256" key="14">
    <source>
        <dbReference type="RuleBase" id="RU365038"/>
    </source>
</evidence>
<feature type="coiled-coil region" evidence="15">
    <location>
        <begin position="309"/>
        <end position="346"/>
    </location>
</feature>
<dbReference type="InterPro" id="IPR017907">
    <property type="entry name" value="Znf_RING_CS"/>
</dbReference>
<comment type="catalytic activity">
    <reaction evidence="1 14">
        <text>S-ubiquitinyl-[E2 ubiquitin-conjugating enzyme]-L-cysteine + [acceptor protein]-L-lysine = [E2 ubiquitin-conjugating enzyme]-L-cysteine + N(6)-ubiquitinyl-[acceptor protein]-L-lysine.</text>
        <dbReference type="EC" id="2.3.2.27"/>
    </reaction>
</comment>
<dbReference type="InterPro" id="IPR013956">
    <property type="entry name" value="E3_ubiquit_lig_Bre1"/>
</dbReference>
<dbReference type="PROSITE" id="PS50089">
    <property type="entry name" value="ZF_RING_2"/>
    <property type="match status" value="1"/>
</dbReference>
<proteinExistence type="inferred from homology"/>
<dbReference type="GO" id="GO:0061630">
    <property type="term" value="F:ubiquitin protein ligase activity"/>
    <property type="evidence" value="ECO:0007669"/>
    <property type="project" value="UniProtKB-EC"/>
</dbReference>
<keyword evidence="6 14" id="KW-0479">Metal-binding</keyword>
<feature type="coiled-coil region" evidence="15">
    <location>
        <begin position="45"/>
        <end position="79"/>
    </location>
</feature>
<evidence type="ECO:0000256" key="10">
    <source>
        <dbReference type="ARBA" id="ARBA00022853"/>
    </source>
</evidence>
<feature type="domain" description="RING-type" evidence="17">
    <location>
        <begin position="829"/>
        <end position="867"/>
    </location>
</feature>
<dbReference type="GO" id="GO:0016567">
    <property type="term" value="P:protein ubiquitination"/>
    <property type="evidence" value="ECO:0007669"/>
    <property type="project" value="UniProtKB-UniRule"/>
</dbReference>
<feature type="compositionally biased region" description="Polar residues" evidence="16">
    <location>
        <begin position="17"/>
        <end position="32"/>
    </location>
</feature>
<dbReference type="PROSITE" id="PS00518">
    <property type="entry name" value="ZF_RING_1"/>
    <property type="match status" value="1"/>
</dbReference>
<comment type="subcellular location">
    <subcellularLocation>
        <location evidence="2 14">Nucleus</location>
    </subcellularLocation>
</comment>
<dbReference type="GO" id="GO:0006325">
    <property type="term" value="P:chromatin organization"/>
    <property type="evidence" value="ECO:0007669"/>
    <property type="project" value="UniProtKB-KW"/>
</dbReference>
<dbReference type="Gene3D" id="3.30.40.10">
    <property type="entry name" value="Zinc/RING finger domain, C3HC4 (zinc finger)"/>
    <property type="match status" value="1"/>
</dbReference>
<dbReference type="CDD" id="cd16499">
    <property type="entry name" value="RING-HC_Bre1-like"/>
    <property type="match status" value="1"/>
</dbReference>
<keyword evidence="9 14" id="KW-0862">Zinc</keyword>
<evidence type="ECO:0000256" key="8">
    <source>
        <dbReference type="ARBA" id="ARBA00022786"/>
    </source>
</evidence>
<feature type="region of interest" description="Disordered" evidence="16">
    <location>
        <begin position="1"/>
        <end position="37"/>
    </location>
</feature>
<keyword evidence="11 14" id="KW-0175">Coiled coil</keyword>
<evidence type="ECO:0000256" key="7">
    <source>
        <dbReference type="ARBA" id="ARBA00022771"/>
    </source>
</evidence>
<dbReference type="InterPro" id="IPR001841">
    <property type="entry name" value="Znf_RING"/>
</dbReference>
<dbReference type="GO" id="GO:0033503">
    <property type="term" value="C:HULC complex"/>
    <property type="evidence" value="ECO:0007669"/>
    <property type="project" value="TreeGrafter"/>
</dbReference>
<evidence type="ECO:0000256" key="11">
    <source>
        <dbReference type="ARBA" id="ARBA00023054"/>
    </source>
</evidence>
<comment type="pathway">
    <text evidence="3 14">Protein modification; protein ubiquitination.</text>
</comment>
<evidence type="ECO:0000256" key="13">
    <source>
        <dbReference type="PROSITE-ProRule" id="PRU00175"/>
    </source>
</evidence>
<reference evidence="18" key="1">
    <citation type="submission" date="2023-05" db="EMBL/GenBank/DDBJ databases">
        <title>Nepenthes gracilis genome sequencing.</title>
        <authorList>
            <person name="Fukushima K."/>
        </authorList>
    </citation>
    <scope>NUCLEOTIDE SEQUENCE</scope>
    <source>
        <strain evidence="18">SING2019-196</strain>
    </source>
</reference>
<evidence type="ECO:0000256" key="6">
    <source>
        <dbReference type="ARBA" id="ARBA00022723"/>
    </source>
</evidence>
<dbReference type="Pfam" id="PF00097">
    <property type="entry name" value="zf-C3HC4"/>
    <property type="match status" value="1"/>
</dbReference>
<feature type="coiled-coil region" evidence="15">
    <location>
        <begin position="504"/>
        <end position="538"/>
    </location>
</feature>
<feature type="coiled-coil region" evidence="15">
    <location>
        <begin position="584"/>
        <end position="625"/>
    </location>
</feature>
<evidence type="ECO:0000256" key="4">
    <source>
        <dbReference type="ARBA" id="ARBA00005555"/>
    </source>
</evidence>